<sequence length="376" mass="43449">MEDNNKNALYCSHCGALIDEEDDYEEVNGEIVCTDCFERHTTTCDRCGETIWTDDSYGDEYTTLCHHCYENHYTRCSCCDTLIHEDDAAGISYVKDDKVTIFKKPKPAHKIHFNEPNGTKAVMGHTRLATQGDKKHNFNNHPFSGHADKEFAFAHNGVLWNDKDLRKEGVIPTSYIDTDSYIGVQLIEKQGKLDFDSLQYMAETVEGNFTFTMLDQYNSLYIIKGSNPMYLLHFETIGLYVYASTETIMKKALKQLGLHKFESKRVDTEEGDILRIDRSGKITRSQFEPRIYRSKYLSWYDDDCSSYYNIHEEILLEYCGCYGVDSTDVELLLDYGYTCDEIEDMLADHRLLHEALRDVKYMYGEDIYEGCYGGAF</sequence>
<dbReference type="PROSITE" id="PS51278">
    <property type="entry name" value="GATASE_TYPE_2"/>
    <property type="match status" value="1"/>
</dbReference>
<dbReference type="RefSeq" id="WP_139277498.1">
    <property type="nucleotide sequence ID" value="NZ_FRCT01000002.1"/>
</dbReference>
<dbReference type="GO" id="GO:0016740">
    <property type="term" value="F:transferase activity"/>
    <property type="evidence" value="ECO:0007669"/>
    <property type="project" value="UniProtKB-KW"/>
</dbReference>
<dbReference type="SUPFAM" id="SSF56235">
    <property type="entry name" value="N-terminal nucleophile aminohydrolases (Ntn hydrolases)"/>
    <property type="match status" value="1"/>
</dbReference>
<reference evidence="2 3" key="1">
    <citation type="submission" date="2016-11" db="EMBL/GenBank/DDBJ databases">
        <authorList>
            <person name="Jaros S."/>
            <person name="Januszkiewicz K."/>
            <person name="Wedrychowicz H."/>
        </authorList>
    </citation>
    <scope>NUCLEOTIDE SEQUENCE [LARGE SCALE GENOMIC DNA]</scope>
    <source>
        <strain evidence="2 3">Y1</strain>
    </source>
</reference>
<evidence type="ECO:0000313" key="2">
    <source>
        <dbReference type="EMBL" id="SHM21190.1"/>
    </source>
</evidence>
<accession>A0A1M7GYA1</accession>
<feature type="domain" description="Glutamine amidotransferase type-2" evidence="1">
    <location>
        <begin position="47"/>
        <end position="279"/>
    </location>
</feature>
<dbReference type="Pfam" id="PF13522">
    <property type="entry name" value="GATase_6"/>
    <property type="match status" value="1"/>
</dbReference>
<dbReference type="CDD" id="cd00352">
    <property type="entry name" value="Gn_AT_II"/>
    <property type="match status" value="1"/>
</dbReference>
<gene>
    <name evidence="2" type="ORF">SAMN04487860_10211</name>
</gene>
<proteinExistence type="predicted"/>
<dbReference type="OrthoDB" id="1816481at2"/>
<dbReference type="Proteomes" id="UP000184394">
    <property type="component" value="Unassembled WGS sequence"/>
</dbReference>
<dbReference type="InterPro" id="IPR029055">
    <property type="entry name" value="Ntn_hydrolases_N"/>
</dbReference>
<protein>
    <submittedName>
        <fullName evidence="2">Glutamine amidotransferase domain-containing protein</fullName>
    </submittedName>
</protein>
<dbReference type="AlphaFoldDB" id="A0A1M7GYA1"/>
<name>A0A1M7GYA1_RUMFL</name>
<dbReference type="Gene3D" id="3.60.20.10">
    <property type="entry name" value="Glutamine Phosphoribosylpyrophosphate, subunit 1, domain 1"/>
    <property type="match status" value="1"/>
</dbReference>
<dbReference type="PANTHER" id="PTHR42824:SF1">
    <property type="entry name" value="GLUTAMINE AMIDOTRANSFERASE YAFJ-RELATED"/>
    <property type="match status" value="1"/>
</dbReference>
<dbReference type="PANTHER" id="PTHR42824">
    <property type="entry name" value="GLUTAMINE AMIDOTRANSFERASE"/>
    <property type="match status" value="1"/>
</dbReference>
<keyword evidence="2" id="KW-0808">Transferase</keyword>
<keyword evidence="2" id="KW-0315">Glutamine amidotransferase</keyword>
<organism evidence="2 3">
    <name type="scientific">Ruminococcus flavefaciens</name>
    <dbReference type="NCBI Taxonomy" id="1265"/>
    <lineage>
        <taxon>Bacteria</taxon>
        <taxon>Bacillati</taxon>
        <taxon>Bacillota</taxon>
        <taxon>Clostridia</taxon>
        <taxon>Eubacteriales</taxon>
        <taxon>Oscillospiraceae</taxon>
        <taxon>Ruminococcus</taxon>
    </lineage>
</organism>
<dbReference type="EMBL" id="FRCT01000002">
    <property type="protein sequence ID" value="SHM21190.1"/>
    <property type="molecule type" value="Genomic_DNA"/>
</dbReference>
<evidence type="ECO:0000313" key="3">
    <source>
        <dbReference type="Proteomes" id="UP000184394"/>
    </source>
</evidence>
<evidence type="ECO:0000259" key="1">
    <source>
        <dbReference type="PROSITE" id="PS51278"/>
    </source>
</evidence>
<dbReference type="InterPro" id="IPR017932">
    <property type="entry name" value="GATase_2_dom"/>
</dbReference>